<evidence type="ECO:0000313" key="1">
    <source>
        <dbReference type="EMBL" id="RXZ67262.1"/>
    </source>
</evidence>
<dbReference type="Gene3D" id="2.40.50.420">
    <property type="entry name" value="Envelope glycoprotein gp160, DUF2291, alpha/beta domain"/>
    <property type="match status" value="1"/>
</dbReference>
<reference evidence="1 2" key="1">
    <citation type="submission" date="2019-01" db="EMBL/GenBank/DDBJ databases">
        <title>Agromyces.</title>
        <authorList>
            <person name="Li J."/>
        </authorList>
    </citation>
    <scope>NUCLEOTIDE SEQUENCE [LARGE SCALE GENOMIC DNA]</scope>
    <source>
        <strain evidence="1 2">DSM 15934</strain>
    </source>
</reference>
<dbReference type="InterPro" id="IPR014582">
    <property type="entry name" value="UCP033535_lipo"/>
</dbReference>
<organism evidence="1 2">
    <name type="scientific">Agromyces albus</name>
    <dbReference type="NCBI Taxonomy" id="205332"/>
    <lineage>
        <taxon>Bacteria</taxon>
        <taxon>Bacillati</taxon>
        <taxon>Actinomycetota</taxon>
        <taxon>Actinomycetes</taxon>
        <taxon>Micrococcales</taxon>
        <taxon>Microbacteriaceae</taxon>
        <taxon>Agromyces</taxon>
    </lineage>
</organism>
<comment type="caution">
    <text evidence="1">The sequence shown here is derived from an EMBL/GenBank/DDBJ whole genome shotgun (WGS) entry which is preliminary data.</text>
</comment>
<dbReference type="RefSeq" id="WP_129522364.1">
    <property type="nucleotide sequence ID" value="NZ_SDPN01000055.1"/>
</dbReference>
<dbReference type="PIRSF" id="PIRSF033535">
    <property type="entry name" value="UCP033535_plp"/>
    <property type="match status" value="1"/>
</dbReference>
<sequence>MTRPTRRRPPIRPWMVWTVAVLVLGSAAVASTRFVTTDDAQAATSGKAFDPAGYAAERYESEIAPQIEADAIDLAGLLEDLAAGADEAEFGHTPGAGSSYSFPVEFTAVAGAPNGSILPVTVEGMPSGVTVQVQIGPAINGTAIRDVTGTVSFNEFKNQLEFQEVATELNNSVRETALSDLDPASLEGKTLHVVGAFTRVNPALVSVVPVVFEVQP</sequence>
<keyword evidence="2" id="KW-1185">Reference proteome</keyword>
<dbReference type="SUPFAM" id="SSF141318">
    <property type="entry name" value="TM0957-like"/>
    <property type="match status" value="1"/>
</dbReference>
<dbReference type="EMBL" id="SDPN01000055">
    <property type="protein sequence ID" value="RXZ67262.1"/>
    <property type="molecule type" value="Genomic_DNA"/>
</dbReference>
<protein>
    <submittedName>
        <fullName evidence="1">DUF2291 domain-containing protein</fullName>
    </submittedName>
</protein>
<evidence type="ECO:0000313" key="2">
    <source>
        <dbReference type="Proteomes" id="UP000293865"/>
    </source>
</evidence>
<dbReference type="AlphaFoldDB" id="A0A4Q2KU22"/>
<accession>A0A4Q2KU22</accession>
<name>A0A4Q2KU22_9MICO</name>
<dbReference type="OrthoDB" id="6631333at2"/>
<proteinExistence type="predicted"/>
<dbReference type="Proteomes" id="UP000293865">
    <property type="component" value="Unassembled WGS sequence"/>
</dbReference>
<dbReference type="Gene3D" id="1.10.10.1260">
    <property type="entry name" value="Envelope glycoprotein gp160, DUF2291, helical domain"/>
    <property type="match status" value="1"/>
</dbReference>
<dbReference type="Pfam" id="PF10054">
    <property type="entry name" value="DUF2291"/>
    <property type="match status" value="1"/>
</dbReference>
<dbReference type="InterPro" id="IPR036215">
    <property type="entry name" value="TM0957-like_sf"/>
</dbReference>
<gene>
    <name evidence="1" type="ORF">ESP51_18485</name>
</gene>